<feature type="transmembrane region" description="Helical" evidence="1">
    <location>
        <begin position="264"/>
        <end position="283"/>
    </location>
</feature>
<evidence type="ECO:0000256" key="1">
    <source>
        <dbReference type="SAM" id="Phobius"/>
    </source>
</evidence>
<keyword evidence="1" id="KW-1133">Transmembrane helix</keyword>
<name>A0A090IGM9_9GAMM</name>
<keyword evidence="5" id="KW-1185">Reference proteome</keyword>
<protein>
    <submittedName>
        <fullName evidence="4">Hypothetical cytosolic protein</fullName>
    </submittedName>
</protein>
<accession>A0A090IGM9</accession>
<dbReference type="OrthoDB" id="185324at2"/>
<dbReference type="PATRIC" id="fig|80854.5.peg.2298"/>
<dbReference type="AlphaFoldDB" id="A0A090IGM9"/>
<dbReference type="EMBL" id="FPLJ01000083">
    <property type="protein sequence ID" value="SGY99172.1"/>
    <property type="molecule type" value="Genomic_DNA"/>
</dbReference>
<reference evidence="4 6" key="2">
    <citation type="submission" date="2016-11" db="EMBL/GenBank/DDBJ databases">
        <authorList>
            <person name="Jaros S."/>
            <person name="Januszkiewicz K."/>
            <person name="Wedrychowicz H."/>
        </authorList>
    </citation>
    <scope>NUCLEOTIDE SEQUENCE [LARGE SCALE GENOMIC DNA]</scope>
    <source>
        <strain evidence="4">NVI 5450</strain>
    </source>
</reference>
<evidence type="ECO:0000313" key="3">
    <source>
        <dbReference type="EMBL" id="SGY99172.1"/>
    </source>
</evidence>
<feature type="signal peptide" evidence="2">
    <location>
        <begin position="1"/>
        <end position="22"/>
    </location>
</feature>
<evidence type="ECO:0000313" key="5">
    <source>
        <dbReference type="Proteomes" id="UP000182660"/>
    </source>
</evidence>
<dbReference type="Proteomes" id="UP000183794">
    <property type="component" value="Unassembled WGS sequence"/>
</dbReference>
<dbReference type="GeneID" id="61297598"/>
<keyword evidence="1" id="KW-0472">Membrane</keyword>
<evidence type="ECO:0000313" key="6">
    <source>
        <dbReference type="Proteomes" id="UP000183794"/>
    </source>
</evidence>
<organism evidence="4 6">
    <name type="scientific">Moritella viscosa</name>
    <dbReference type="NCBI Taxonomy" id="80854"/>
    <lineage>
        <taxon>Bacteria</taxon>
        <taxon>Pseudomonadati</taxon>
        <taxon>Pseudomonadota</taxon>
        <taxon>Gammaproteobacteria</taxon>
        <taxon>Alteromonadales</taxon>
        <taxon>Moritellaceae</taxon>
        <taxon>Moritella</taxon>
    </lineage>
</organism>
<sequence>MKNILCKSLLASTMLVTTSAYAVPIDLDFSNPYNVTFDTNIYWDTSHAATTDAVVHYTNVGMSGGNTIDARVTATVFGDYVSDWQAPNYSNTSASEPNGDHGFLYRRDSSLPGNQEANGGLIFLFELFDGTGALSNTFTNSITADKLSIIAYDVDGELDNIGNQQSEDLRVFKSDGLMSYITGTSAASLTATDMGTSILFNGPGTNFSETDTSGAVLLNYANTDSFTLQFESTTYANISSLDNPVFSAIDGDLFIQFTGPPVTVPAPISATLLGLGLVGLGLSRKRKIA</sequence>
<reference evidence="3 5" key="1">
    <citation type="submission" date="2016-11" db="EMBL/GenBank/DDBJ databases">
        <authorList>
            <person name="Klemetsen T."/>
        </authorList>
    </citation>
    <scope>NUCLEOTIDE SEQUENCE [LARGE SCALE GENOMIC DNA]</scope>
    <source>
        <strain evidence="3">MT 2528</strain>
    </source>
</reference>
<dbReference type="EMBL" id="FPLD01000112">
    <property type="protein sequence ID" value="SGZ13835.1"/>
    <property type="molecule type" value="Genomic_DNA"/>
</dbReference>
<gene>
    <name evidence="3" type="ORF">MT2528_3792</name>
    <name evidence="4" type="ORF">NVI5450_3972</name>
</gene>
<dbReference type="Proteomes" id="UP000182660">
    <property type="component" value="Unassembled WGS sequence"/>
</dbReference>
<dbReference type="STRING" id="80854.MVIS_2153"/>
<dbReference type="HOGENOM" id="CLU_965957_0_0_6"/>
<evidence type="ECO:0000256" key="2">
    <source>
        <dbReference type="SAM" id="SignalP"/>
    </source>
</evidence>
<keyword evidence="2" id="KW-0732">Signal</keyword>
<evidence type="ECO:0000313" key="4">
    <source>
        <dbReference type="EMBL" id="SGZ13835.1"/>
    </source>
</evidence>
<feature type="chain" id="PRO_5015029877" evidence="2">
    <location>
        <begin position="23"/>
        <end position="289"/>
    </location>
</feature>
<proteinExistence type="predicted"/>
<keyword evidence="1" id="KW-0812">Transmembrane</keyword>
<dbReference type="RefSeq" id="WP_045110370.1">
    <property type="nucleotide sequence ID" value="NZ_CAWQZC010000024.1"/>
</dbReference>
<dbReference type="KEGG" id="mvs:MVIS_2153"/>